<proteinExistence type="predicted"/>
<keyword evidence="1" id="KW-0472">Membrane</keyword>
<protein>
    <submittedName>
        <fullName evidence="2">Uncharacterized protein</fullName>
    </submittedName>
</protein>
<gene>
    <name evidence="2" type="ORF">GCM10022247_31180</name>
</gene>
<feature type="transmembrane region" description="Helical" evidence="1">
    <location>
        <begin position="139"/>
        <end position="160"/>
    </location>
</feature>
<organism evidence="2 3">
    <name type="scientific">Allokutzneria multivorans</name>
    <dbReference type="NCBI Taxonomy" id="1142134"/>
    <lineage>
        <taxon>Bacteria</taxon>
        <taxon>Bacillati</taxon>
        <taxon>Actinomycetota</taxon>
        <taxon>Actinomycetes</taxon>
        <taxon>Pseudonocardiales</taxon>
        <taxon>Pseudonocardiaceae</taxon>
        <taxon>Allokutzneria</taxon>
    </lineage>
</organism>
<evidence type="ECO:0000313" key="3">
    <source>
        <dbReference type="Proteomes" id="UP001501747"/>
    </source>
</evidence>
<keyword evidence="3" id="KW-1185">Reference proteome</keyword>
<accession>A0ABP7S611</accession>
<keyword evidence="1" id="KW-0812">Transmembrane</keyword>
<sequence length="305" mass="34012">MHVSAPEAPGRPASHAELRERLLRLYEESDRPSYKAMDTAARTHGVALARATLSDLRNEKYRDRRNGWDVVKAVVVGCLLCRGETEETVAAELERWRGWWSHVSVESGEVVNRKAAARPEPPAPEPVRGRGWFARRWRVLLACVVSFVLGIAVGVLAATWEDGSDPSLAYDACGEAVAPTSQHGSLALIAETGPPKKVVRDRLIQLKVQLHPAHGWIAWAHLEKTGDPQDRLWLDWSYQESPKDHSRWRQCGAQSISVGVDTPALLVKDAGGRERWFRACGQVPDWHRAPTANGTFCTSWTRPRT</sequence>
<dbReference type="EMBL" id="BAABAL010000009">
    <property type="protein sequence ID" value="GAA4007049.1"/>
    <property type="molecule type" value="Genomic_DNA"/>
</dbReference>
<comment type="caution">
    <text evidence="2">The sequence shown here is derived from an EMBL/GenBank/DDBJ whole genome shotgun (WGS) entry which is preliminary data.</text>
</comment>
<name>A0ABP7S611_9PSEU</name>
<dbReference type="Proteomes" id="UP001501747">
    <property type="component" value="Unassembled WGS sequence"/>
</dbReference>
<evidence type="ECO:0000256" key="1">
    <source>
        <dbReference type="SAM" id="Phobius"/>
    </source>
</evidence>
<keyword evidence="1" id="KW-1133">Transmembrane helix</keyword>
<reference evidence="3" key="1">
    <citation type="journal article" date="2019" name="Int. J. Syst. Evol. Microbiol.">
        <title>The Global Catalogue of Microorganisms (GCM) 10K type strain sequencing project: providing services to taxonomists for standard genome sequencing and annotation.</title>
        <authorList>
            <consortium name="The Broad Institute Genomics Platform"/>
            <consortium name="The Broad Institute Genome Sequencing Center for Infectious Disease"/>
            <person name="Wu L."/>
            <person name="Ma J."/>
        </authorList>
    </citation>
    <scope>NUCLEOTIDE SEQUENCE [LARGE SCALE GENOMIC DNA]</scope>
    <source>
        <strain evidence="3">JCM 17342</strain>
    </source>
</reference>
<evidence type="ECO:0000313" key="2">
    <source>
        <dbReference type="EMBL" id="GAA4007049.1"/>
    </source>
</evidence>